<dbReference type="GO" id="GO:0045944">
    <property type="term" value="P:positive regulation of transcription by RNA polymerase II"/>
    <property type="evidence" value="ECO:0007669"/>
    <property type="project" value="TreeGrafter"/>
</dbReference>
<evidence type="ECO:0000256" key="6">
    <source>
        <dbReference type="SAM" id="MobiDB-lite"/>
    </source>
</evidence>
<protein>
    <recommendedName>
        <fullName evidence="7">Xylanolytic transcriptional activator regulatory domain-containing protein</fullName>
    </recommendedName>
</protein>
<evidence type="ECO:0000256" key="2">
    <source>
        <dbReference type="ARBA" id="ARBA00023015"/>
    </source>
</evidence>
<dbReference type="OrthoDB" id="3990906at2759"/>
<accession>A0A9W8ZA75</accession>
<comment type="caution">
    <text evidence="8">The sequence shown here is derived from an EMBL/GenBank/DDBJ whole genome shotgun (WGS) entry which is preliminary data.</text>
</comment>
<evidence type="ECO:0000313" key="9">
    <source>
        <dbReference type="Proteomes" id="UP001140510"/>
    </source>
</evidence>
<dbReference type="GO" id="GO:0005634">
    <property type="term" value="C:nucleus"/>
    <property type="evidence" value="ECO:0007669"/>
    <property type="project" value="UniProtKB-SubCell"/>
</dbReference>
<dbReference type="SMART" id="SM00906">
    <property type="entry name" value="Fungal_trans"/>
    <property type="match status" value="1"/>
</dbReference>
<keyword evidence="3" id="KW-0238">DNA-binding</keyword>
<proteinExistence type="predicted"/>
<dbReference type="GO" id="GO:0008270">
    <property type="term" value="F:zinc ion binding"/>
    <property type="evidence" value="ECO:0007669"/>
    <property type="project" value="InterPro"/>
</dbReference>
<keyword evidence="4" id="KW-0804">Transcription</keyword>
<dbReference type="CDD" id="cd12148">
    <property type="entry name" value="fungal_TF_MHR"/>
    <property type="match status" value="1"/>
</dbReference>
<evidence type="ECO:0000313" key="8">
    <source>
        <dbReference type="EMBL" id="KAJ4401493.1"/>
    </source>
</evidence>
<keyword evidence="2" id="KW-0805">Transcription regulation</keyword>
<dbReference type="PANTHER" id="PTHR47540">
    <property type="entry name" value="THIAMINE REPRESSIBLE GENES REGULATORY PROTEIN THI5"/>
    <property type="match status" value="1"/>
</dbReference>
<evidence type="ECO:0000259" key="7">
    <source>
        <dbReference type="SMART" id="SM00906"/>
    </source>
</evidence>
<dbReference type="InterPro" id="IPR051711">
    <property type="entry name" value="Stress_Response_Reg"/>
</dbReference>
<keyword evidence="5" id="KW-0539">Nucleus</keyword>
<dbReference type="InterPro" id="IPR007219">
    <property type="entry name" value="XnlR_reg_dom"/>
</dbReference>
<evidence type="ECO:0000256" key="1">
    <source>
        <dbReference type="ARBA" id="ARBA00004123"/>
    </source>
</evidence>
<feature type="region of interest" description="Disordered" evidence="6">
    <location>
        <begin position="1"/>
        <end position="27"/>
    </location>
</feature>
<evidence type="ECO:0000256" key="5">
    <source>
        <dbReference type="ARBA" id="ARBA00023242"/>
    </source>
</evidence>
<gene>
    <name evidence="8" type="ORF">N0V91_007927</name>
</gene>
<evidence type="ECO:0000256" key="4">
    <source>
        <dbReference type="ARBA" id="ARBA00023163"/>
    </source>
</evidence>
<dbReference type="GO" id="GO:0006351">
    <property type="term" value="P:DNA-templated transcription"/>
    <property type="evidence" value="ECO:0007669"/>
    <property type="project" value="InterPro"/>
</dbReference>
<dbReference type="Pfam" id="PF04082">
    <property type="entry name" value="Fungal_trans"/>
    <property type="match status" value="1"/>
</dbReference>
<evidence type="ECO:0000256" key="3">
    <source>
        <dbReference type="ARBA" id="ARBA00023125"/>
    </source>
</evidence>
<sequence length="322" mass="36196">MRQLCQAKSGLRPGAASNAEDDEDLDAPKLANPLSITAAPQYMSLSKGLRSYLGPSSNWSFHGRVLNSVHTHIHRTPFPSSDFLFEGEAYGLPWNNRRDSLVIEKALVPSIDHAIYLVNTVKFHCTQLFHLFDEEDFNAKLQAFYAGLDETCETDLWYVHFLLVIALGKALAQNNHHGLRPSGSELFHKAQQLLPDTDTLCRDPIVAMELLCCAALYLHALDSRNAAHVTIGQAMRIGQANGMHTNMPVQDLGEPLVQRCRKIWWTVCLFDRQMTSLMGIPQSIRTYEITCQLPDFAESPHRLAALQMQINRRISTLMSLDV</sequence>
<feature type="domain" description="Xylanolytic transcriptional activator regulatory" evidence="7">
    <location>
        <begin position="227"/>
        <end position="300"/>
    </location>
</feature>
<keyword evidence="9" id="KW-1185">Reference proteome</keyword>
<name>A0A9W8ZA75_9PLEO</name>
<dbReference type="GO" id="GO:0043565">
    <property type="term" value="F:sequence-specific DNA binding"/>
    <property type="evidence" value="ECO:0007669"/>
    <property type="project" value="TreeGrafter"/>
</dbReference>
<dbReference type="Proteomes" id="UP001140510">
    <property type="component" value="Unassembled WGS sequence"/>
</dbReference>
<dbReference type="AlphaFoldDB" id="A0A9W8ZA75"/>
<dbReference type="PANTHER" id="PTHR47540:SF6">
    <property type="entry name" value="ZN(II)2CYS6 TRANSCRIPTION FACTOR (EUROFUNG)"/>
    <property type="match status" value="1"/>
</dbReference>
<reference evidence="8" key="1">
    <citation type="submission" date="2022-10" db="EMBL/GenBank/DDBJ databases">
        <title>Tapping the CABI collections for fungal endophytes: first genome assemblies for Collariella, Neodidymelliopsis, Ascochyta clinopodiicola, Didymella pomorum, Didymosphaeria variabile, Neocosmospora piperis and Neocucurbitaria cava.</title>
        <authorList>
            <person name="Hill R."/>
        </authorList>
    </citation>
    <scope>NUCLEOTIDE SEQUENCE</scope>
    <source>
        <strain evidence="8">IMI 355091</strain>
    </source>
</reference>
<dbReference type="EMBL" id="JAPEVA010000073">
    <property type="protein sequence ID" value="KAJ4401493.1"/>
    <property type="molecule type" value="Genomic_DNA"/>
</dbReference>
<organism evidence="8 9">
    <name type="scientific">Didymella pomorum</name>
    <dbReference type="NCBI Taxonomy" id="749634"/>
    <lineage>
        <taxon>Eukaryota</taxon>
        <taxon>Fungi</taxon>
        <taxon>Dikarya</taxon>
        <taxon>Ascomycota</taxon>
        <taxon>Pezizomycotina</taxon>
        <taxon>Dothideomycetes</taxon>
        <taxon>Pleosporomycetidae</taxon>
        <taxon>Pleosporales</taxon>
        <taxon>Pleosporineae</taxon>
        <taxon>Didymellaceae</taxon>
        <taxon>Didymella</taxon>
    </lineage>
</organism>
<comment type="subcellular location">
    <subcellularLocation>
        <location evidence="1">Nucleus</location>
    </subcellularLocation>
</comment>